<dbReference type="NCBIfam" id="TIGR01764">
    <property type="entry name" value="excise"/>
    <property type="match status" value="1"/>
</dbReference>
<dbReference type="AlphaFoldDB" id="A0A3N0DUG4"/>
<accession>A0A3N0DUG4</accession>
<dbReference type="SUPFAM" id="SSF46955">
    <property type="entry name" value="Putative DNA-binding domain"/>
    <property type="match status" value="1"/>
</dbReference>
<sequence length="70" mass="7583">MASKDSPTNKRRLVTIAAAAQYADVNPRTIRRRISDGSLPGYRMGPRVIRVDLNELDALLRPIPAAGPAA</sequence>
<name>A0A3N0DUG4_9ACTN</name>
<dbReference type="InterPro" id="IPR010093">
    <property type="entry name" value="SinI_DNA-bd"/>
</dbReference>
<organism evidence="2 3">
    <name type="scientific">Nocardioides marmorisolisilvae</name>
    <dbReference type="NCBI Taxonomy" id="1542737"/>
    <lineage>
        <taxon>Bacteria</taxon>
        <taxon>Bacillati</taxon>
        <taxon>Actinomycetota</taxon>
        <taxon>Actinomycetes</taxon>
        <taxon>Propionibacteriales</taxon>
        <taxon>Nocardioidaceae</taxon>
        <taxon>Nocardioides</taxon>
    </lineage>
</organism>
<dbReference type="Pfam" id="PF12728">
    <property type="entry name" value="HTH_17"/>
    <property type="match status" value="1"/>
</dbReference>
<evidence type="ECO:0000313" key="2">
    <source>
        <dbReference type="EMBL" id="RNL79171.1"/>
    </source>
</evidence>
<proteinExistence type="predicted"/>
<keyword evidence="2" id="KW-0238">DNA-binding</keyword>
<dbReference type="RefSeq" id="WP_123233673.1">
    <property type="nucleotide sequence ID" value="NZ_RJSG01000002.1"/>
</dbReference>
<keyword evidence="3" id="KW-1185">Reference proteome</keyword>
<evidence type="ECO:0000259" key="1">
    <source>
        <dbReference type="Pfam" id="PF12728"/>
    </source>
</evidence>
<evidence type="ECO:0000313" key="3">
    <source>
        <dbReference type="Proteomes" id="UP000277094"/>
    </source>
</evidence>
<dbReference type="Proteomes" id="UP000277094">
    <property type="component" value="Unassembled WGS sequence"/>
</dbReference>
<dbReference type="OrthoDB" id="4870800at2"/>
<comment type="caution">
    <text evidence="2">The sequence shown here is derived from an EMBL/GenBank/DDBJ whole genome shotgun (WGS) entry which is preliminary data.</text>
</comment>
<protein>
    <submittedName>
        <fullName evidence="2">DNA-binding protein</fullName>
    </submittedName>
</protein>
<reference evidence="2 3" key="1">
    <citation type="submission" date="2018-11" db="EMBL/GenBank/DDBJ databases">
        <authorList>
            <person name="Li F."/>
        </authorList>
    </citation>
    <scope>NUCLEOTIDE SEQUENCE [LARGE SCALE GENOMIC DNA]</scope>
    <source>
        <strain evidence="2 3">KIS18-7</strain>
    </source>
</reference>
<dbReference type="InterPro" id="IPR041657">
    <property type="entry name" value="HTH_17"/>
</dbReference>
<dbReference type="EMBL" id="RJSG01000002">
    <property type="protein sequence ID" value="RNL79171.1"/>
    <property type="molecule type" value="Genomic_DNA"/>
</dbReference>
<dbReference type="GO" id="GO:0003677">
    <property type="term" value="F:DNA binding"/>
    <property type="evidence" value="ECO:0007669"/>
    <property type="project" value="UniProtKB-KW"/>
</dbReference>
<dbReference type="InterPro" id="IPR009061">
    <property type="entry name" value="DNA-bd_dom_put_sf"/>
</dbReference>
<gene>
    <name evidence="2" type="ORF">EFL95_09075</name>
</gene>
<feature type="domain" description="Helix-turn-helix" evidence="1">
    <location>
        <begin position="13"/>
        <end position="61"/>
    </location>
</feature>